<accession>A0A7M7MAF4</accession>
<dbReference type="RefSeq" id="XP_022661807.1">
    <property type="nucleotide sequence ID" value="XM_022806072.1"/>
</dbReference>
<dbReference type="GO" id="GO:0005886">
    <property type="term" value="C:plasma membrane"/>
    <property type="evidence" value="ECO:0007669"/>
    <property type="project" value="TreeGrafter"/>
</dbReference>
<dbReference type="OMA" id="FYHHRYM"/>
<evidence type="ECO:0000256" key="3">
    <source>
        <dbReference type="ARBA" id="ARBA00022989"/>
    </source>
</evidence>
<feature type="transmembrane region" description="Helical" evidence="5">
    <location>
        <begin position="219"/>
        <end position="247"/>
    </location>
</feature>
<dbReference type="Proteomes" id="UP000594260">
    <property type="component" value="Unplaced"/>
</dbReference>
<name>A0A7M7MAF4_VARDE</name>
<evidence type="ECO:0000256" key="5">
    <source>
        <dbReference type="SAM" id="Phobius"/>
    </source>
</evidence>
<evidence type="ECO:0000313" key="7">
    <source>
        <dbReference type="Proteomes" id="UP000594260"/>
    </source>
</evidence>
<keyword evidence="3 5" id="KW-1133">Transmembrane helix</keyword>
<dbReference type="EnsemblMetazoa" id="XM_022806052">
    <property type="protein sequence ID" value="XP_022661787"/>
    <property type="gene ID" value="LOC111250623"/>
</dbReference>
<reference evidence="6" key="1">
    <citation type="submission" date="2021-01" db="UniProtKB">
        <authorList>
            <consortium name="EnsemblMetazoa"/>
        </authorList>
    </citation>
    <scope>IDENTIFICATION</scope>
</reference>
<protein>
    <submittedName>
        <fullName evidence="6">Uncharacterized protein</fullName>
    </submittedName>
</protein>
<evidence type="ECO:0000256" key="2">
    <source>
        <dbReference type="ARBA" id="ARBA00022692"/>
    </source>
</evidence>
<evidence type="ECO:0000256" key="1">
    <source>
        <dbReference type="ARBA" id="ARBA00004141"/>
    </source>
</evidence>
<dbReference type="GeneID" id="111250623"/>
<keyword evidence="4 5" id="KW-0472">Membrane</keyword>
<keyword evidence="7" id="KW-1185">Reference proteome</keyword>
<keyword evidence="2 5" id="KW-0812">Transmembrane</keyword>
<dbReference type="AlphaFoldDB" id="A0A7M7MAF4"/>
<feature type="transmembrane region" description="Helical" evidence="5">
    <location>
        <begin position="150"/>
        <end position="169"/>
    </location>
</feature>
<dbReference type="RefSeq" id="XP_022661787.1">
    <property type="nucleotide sequence ID" value="XM_022806052.1"/>
</dbReference>
<dbReference type="PANTHER" id="PTHR10671:SF82">
    <property type="entry name" value="GH19567P"/>
    <property type="match status" value="1"/>
</dbReference>
<dbReference type="Gene3D" id="1.20.140.150">
    <property type="match status" value="1"/>
</dbReference>
<dbReference type="InterPro" id="IPR004031">
    <property type="entry name" value="PMP22/EMP/MP20/Claudin"/>
</dbReference>
<dbReference type="PANTHER" id="PTHR10671">
    <property type="entry name" value="EPITHELIAL MEMBRANE PROTEIN-RELATED"/>
    <property type="match status" value="1"/>
</dbReference>
<organism evidence="6 7">
    <name type="scientific">Varroa destructor</name>
    <name type="common">Honeybee mite</name>
    <dbReference type="NCBI Taxonomy" id="109461"/>
    <lineage>
        <taxon>Eukaryota</taxon>
        <taxon>Metazoa</taxon>
        <taxon>Ecdysozoa</taxon>
        <taxon>Arthropoda</taxon>
        <taxon>Chelicerata</taxon>
        <taxon>Arachnida</taxon>
        <taxon>Acari</taxon>
        <taxon>Parasitiformes</taxon>
        <taxon>Mesostigmata</taxon>
        <taxon>Gamasina</taxon>
        <taxon>Dermanyssoidea</taxon>
        <taxon>Varroidae</taxon>
        <taxon>Varroa</taxon>
    </lineage>
</organism>
<dbReference type="EnsemblMetazoa" id="XM_022806072">
    <property type="protein sequence ID" value="XP_022661807"/>
    <property type="gene ID" value="LOC111250623"/>
</dbReference>
<dbReference type="EnsemblMetazoa" id="XM_022806062">
    <property type="protein sequence ID" value="XP_022661797"/>
    <property type="gene ID" value="LOC111250623"/>
</dbReference>
<dbReference type="OrthoDB" id="5917530at2759"/>
<dbReference type="KEGG" id="vde:111250623"/>
<proteinExistence type="predicted"/>
<dbReference type="FunCoup" id="A0A7M7MAF4">
    <property type="interactions" value="55"/>
</dbReference>
<sequence>MPPRQKLHRKGHSKRVKRFVEENDFELDPMSTLDVEDLLTERRHIMVATLVACFTLFFWIIAVSTSYWVIIDGGPSGIHMNHTRVTYLHGHMGLFRMCRSVVRHSWLGGRPSSEGAQEECRYFYVNPNKAEYSTDAMLDRTILEYTRSQIAFTCVSIFVIIMAIAFSMYTFTQQRYMFKRLAGGVYFIAAGVMLVMIEIESNNTNYEQNHFHQRHPFQAQWSFGLSYFLAWICLITFAAIGGLFIVYSRKRKLDIAADRGFSLS</sequence>
<feature type="transmembrane region" description="Helical" evidence="5">
    <location>
        <begin position="181"/>
        <end position="199"/>
    </location>
</feature>
<dbReference type="RefSeq" id="XP_022661797.1">
    <property type="nucleotide sequence ID" value="XM_022806062.1"/>
</dbReference>
<dbReference type="Pfam" id="PF13903">
    <property type="entry name" value="Claudin_2"/>
    <property type="match status" value="1"/>
</dbReference>
<comment type="subcellular location">
    <subcellularLocation>
        <location evidence="1">Membrane</location>
        <topology evidence="1">Multi-pass membrane protein</topology>
    </subcellularLocation>
</comment>
<dbReference type="InterPro" id="IPR050579">
    <property type="entry name" value="PMP-22/EMP/MP20-like"/>
</dbReference>
<evidence type="ECO:0000313" key="6">
    <source>
        <dbReference type="EnsemblMetazoa" id="XP_022661787"/>
    </source>
</evidence>
<feature type="transmembrane region" description="Helical" evidence="5">
    <location>
        <begin position="45"/>
        <end position="70"/>
    </location>
</feature>
<dbReference type="InParanoid" id="A0A7M7MAF4"/>
<evidence type="ECO:0000256" key="4">
    <source>
        <dbReference type="ARBA" id="ARBA00023136"/>
    </source>
</evidence>